<dbReference type="RefSeq" id="WP_170034242.1">
    <property type="nucleotide sequence ID" value="NZ_JABDTL010000001.1"/>
</dbReference>
<reference evidence="6 7" key="1">
    <citation type="submission" date="2020-08" db="EMBL/GenBank/DDBJ databases">
        <title>Genomic Encyclopedia of Type Strains, Phase IV (KMG-IV): sequencing the most valuable type-strain genomes for metagenomic binning, comparative biology and taxonomic classification.</title>
        <authorList>
            <person name="Goeker M."/>
        </authorList>
    </citation>
    <scope>NUCLEOTIDE SEQUENCE [LARGE SCALE GENOMIC DNA]</scope>
    <source>
        <strain evidence="6 7">DSM 29007</strain>
    </source>
</reference>
<evidence type="ECO:0000259" key="2">
    <source>
        <dbReference type="Pfam" id="PF01968"/>
    </source>
</evidence>
<organism evidence="6 7">
    <name type="scientific">Longimicrobium terrae</name>
    <dbReference type="NCBI Taxonomy" id="1639882"/>
    <lineage>
        <taxon>Bacteria</taxon>
        <taxon>Pseudomonadati</taxon>
        <taxon>Gemmatimonadota</taxon>
        <taxon>Longimicrobiia</taxon>
        <taxon>Longimicrobiales</taxon>
        <taxon>Longimicrobiaceae</taxon>
        <taxon>Longimicrobium</taxon>
    </lineage>
</organism>
<dbReference type="GO" id="GO:0005829">
    <property type="term" value="C:cytosol"/>
    <property type="evidence" value="ECO:0007669"/>
    <property type="project" value="TreeGrafter"/>
</dbReference>
<feature type="domain" description="Hydantoinase B/oxoprolinase" evidence="3">
    <location>
        <begin position="770"/>
        <end position="1277"/>
    </location>
</feature>
<dbReference type="InterPro" id="IPR008040">
    <property type="entry name" value="Hydant_A_N"/>
</dbReference>
<feature type="domain" description="Hydantoinase A/oxoprolinase" evidence="2">
    <location>
        <begin position="274"/>
        <end position="551"/>
    </location>
</feature>
<dbReference type="InterPro" id="IPR003692">
    <property type="entry name" value="Hydantoinase_B"/>
</dbReference>
<dbReference type="InterPro" id="IPR049517">
    <property type="entry name" value="ACX-like_C"/>
</dbReference>
<dbReference type="EC" id="3.5.2.9" evidence="6"/>
<comment type="caution">
    <text evidence="6">The sequence shown here is derived from an EMBL/GenBank/DDBJ whole genome shotgun (WGS) entry which is preliminary data.</text>
</comment>
<dbReference type="InterPro" id="IPR045079">
    <property type="entry name" value="Oxoprolinase-like"/>
</dbReference>
<keyword evidence="7" id="KW-1185">Reference proteome</keyword>
<evidence type="ECO:0000313" key="6">
    <source>
        <dbReference type="EMBL" id="MBB6074086.1"/>
    </source>
</evidence>
<name>A0A841H8D1_9BACT</name>
<gene>
    <name evidence="6" type="ORF">HNQ61_005767</name>
</gene>
<comment type="similarity">
    <text evidence="1">Belongs to the oxoprolinase family.</text>
</comment>
<dbReference type="GO" id="GO:0017168">
    <property type="term" value="F:5-oxoprolinase (ATP-hydrolyzing) activity"/>
    <property type="evidence" value="ECO:0007669"/>
    <property type="project" value="UniProtKB-EC"/>
</dbReference>
<evidence type="ECO:0000259" key="5">
    <source>
        <dbReference type="Pfam" id="PF19278"/>
    </source>
</evidence>
<dbReference type="Pfam" id="PF01968">
    <property type="entry name" value="Hydantoinase_A"/>
    <property type="match status" value="1"/>
</dbReference>
<dbReference type="PANTHER" id="PTHR11365:SF23">
    <property type="entry name" value="HYPOTHETICAL 5-OXOPROLINASE (EUROFUNG)-RELATED"/>
    <property type="match status" value="1"/>
</dbReference>
<dbReference type="PANTHER" id="PTHR11365">
    <property type="entry name" value="5-OXOPROLINASE RELATED"/>
    <property type="match status" value="1"/>
</dbReference>
<evidence type="ECO:0000259" key="3">
    <source>
        <dbReference type="Pfam" id="PF02538"/>
    </source>
</evidence>
<evidence type="ECO:0000313" key="7">
    <source>
        <dbReference type="Proteomes" id="UP000582837"/>
    </source>
</evidence>
<sequence>MTERLWQIWIDTGGTFTDCLALDPAGVQRRAKVLSSSALRATIMAVEAPDCLRIREEWGAVPGVVDGLQVRRVGSVDEGARVASYDPATGEMRLNRALDGAAPGVSIEIRSAEEAPILAARLVTGTASGDALPPLAMRLATTRGTNALLERRGARTALFITRGFGDLSRIGTQQRPELFALDVRRPDPLYDTAVEVDERLAADGSVLIPLDLASVRAHASRLVGQGVRSAAVALMHAFRDPAHERAVADALREAGFAHVAASAELAASIGLLARTETAVVDAYLGPVIGGYLDGVRGALGGGRLHVMTSAGGLVRPEDFRAKDSLLSGPAGGVVGAALAGRRSGRERVIAFDMGGTSTDVARVDGDFEYVWEHEVAGARIVAPALAIESVAAGGGSICAVDAQGLRVGPESAGASPGPACYGAGGPLTVTDCNLLLGRLDPSRFAIPVDAEPARAAADRLAARVHEITGEAIGREALAAGLLEIADERMADAIRGISLRRGYDPAEYALVAFGGAGAQHGCGVAARLGMRTVIVPADAGLLSALGIGHAALERFAERQVLRPLDEAGGELESLFATLAAEATAAVAREGVPAEQIHVRRLIANLRYAGQDATLQIDVEAGADPRVAFEDRYTSIYGHRPATRPIEVESVRVIAATLPATVDAAEDAAEHPAAPVDHRRTWIGGGWTEVPVYERAALQPGAHLAGPALIAEQHSATYVAEGWSAGIDAAGNIVLRHEPANVANREAASASEEPHFRTLVPSHSRTSTPQSVRAELFISRFRALVGEMGEMLRRTALSTNVKERLDFSCALLDADGELVVNAPHIPVHLGAMGLCVRSVRDAIRMDAGDVIVTNHPGFGGSHLPDVTVITPVHDSDGTLIGYVASRAHHAEIGGTRPGSMPPAARTLAEEGVVIRPMHLVRGGEARWDDIRAVLSSGAHPTRALDDNLADLAAAVAANHRGAEMLRALAAEHGRDAVAGYMSALKQRAERGIRAALAALPDGVYEARERLDDGAPLQVRITIRGDEAEVDFTGSAATHPGNLNATPAIVRSVVLYVLRLLVRENLPLNEGLMRPVRLTVPAGLLNPPFGDDPSRDPAVVGGNTEVSQRLTDTLIRALRLSACSQGTMNNVLWGSDRFGYYETVCGGCGAGPTWDGAHATHSHMTNTRITDPEVVEHRYPVRVERFAIRAGSGGAGARRGGDGAVREFTFLAPMSLSVLTQHRTEGPFGMESGHPGAPGRQIVIRAGGESAELAPVDGVDVLPGDRLLLETPGGGGWGAPDQGA</sequence>
<feature type="domain" description="Hydantoinase/oxoprolinase N-terminal" evidence="4">
    <location>
        <begin position="136"/>
        <end position="254"/>
    </location>
</feature>
<dbReference type="Pfam" id="PF05378">
    <property type="entry name" value="Hydant_A_N"/>
    <property type="match status" value="1"/>
</dbReference>
<dbReference type="Pfam" id="PF02538">
    <property type="entry name" value="Hydantoinase_B"/>
    <property type="match status" value="1"/>
</dbReference>
<proteinExistence type="inferred from homology"/>
<feature type="domain" description="Acetophenone carboxylase-like C-terminal" evidence="5">
    <location>
        <begin position="565"/>
        <end position="727"/>
    </location>
</feature>
<protein>
    <submittedName>
        <fullName evidence="6">5-oxoprolinase (ATP-hydrolyzing)</fullName>
        <ecNumber evidence="6">3.5.2.9</ecNumber>
    </submittedName>
</protein>
<accession>A0A841H8D1</accession>
<dbReference type="EMBL" id="JACHIA010000040">
    <property type="protein sequence ID" value="MBB6074086.1"/>
    <property type="molecule type" value="Genomic_DNA"/>
</dbReference>
<dbReference type="GO" id="GO:0006749">
    <property type="term" value="P:glutathione metabolic process"/>
    <property type="evidence" value="ECO:0007669"/>
    <property type="project" value="TreeGrafter"/>
</dbReference>
<dbReference type="Pfam" id="PF19278">
    <property type="entry name" value="Hydant_A_C"/>
    <property type="match status" value="1"/>
</dbReference>
<evidence type="ECO:0000259" key="4">
    <source>
        <dbReference type="Pfam" id="PF05378"/>
    </source>
</evidence>
<evidence type="ECO:0000256" key="1">
    <source>
        <dbReference type="ARBA" id="ARBA00010403"/>
    </source>
</evidence>
<dbReference type="Proteomes" id="UP000582837">
    <property type="component" value="Unassembled WGS sequence"/>
</dbReference>
<keyword evidence="6" id="KW-0378">Hydrolase</keyword>
<dbReference type="InterPro" id="IPR002821">
    <property type="entry name" value="Hydantoinase_A"/>
</dbReference>